<gene>
    <name evidence="7" type="ORF">CLV78_105182</name>
</gene>
<evidence type="ECO:0000256" key="5">
    <source>
        <dbReference type="ARBA" id="ARBA00023136"/>
    </source>
</evidence>
<dbReference type="RefSeq" id="WP_158263526.1">
    <property type="nucleotide sequence ID" value="NZ_PVTD01000005.1"/>
</dbReference>
<feature type="transmembrane region" description="Helical" evidence="6">
    <location>
        <begin position="291"/>
        <end position="313"/>
    </location>
</feature>
<keyword evidence="5 6" id="KW-0472">Membrane</keyword>
<evidence type="ECO:0000256" key="2">
    <source>
        <dbReference type="ARBA" id="ARBA00009773"/>
    </source>
</evidence>
<feature type="transmembrane region" description="Helical" evidence="6">
    <location>
        <begin position="150"/>
        <end position="173"/>
    </location>
</feature>
<evidence type="ECO:0000313" key="7">
    <source>
        <dbReference type="EMBL" id="PRY23130.1"/>
    </source>
</evidence>
<dbReference type="InterPro" id="IPR002549">
    <property type="entry name" value="AI-2E-like"/>
</dbReference>
<dbReference type="EMBL" id="PVTD01000005">
    <property type="protein sequence ID" value="PRY23130.1"/>
    <property type="molecule type" value="Genomic_DNA"/>
</dbReference>
<protein>
    <submittedName>
        <fullName evidence="7">Putative PurR-regulated permease PerM</fullName>
    </submittedName>
</protein>
<evidence type="ECO:0000256" key="4">
    <source>
        <dbReference type="ARBA" id="ARBA00022989"/>
    </source>
</evidence>
<dbReference type="GO" id="GO:0016020">
    <property type="term" value="C:membrane"/>
    <property type="evidence" value="ECO:0007669"/>
    <property type="project" value="UniProtKB-SubCell"/>
</dbReference>
<comment type="similarity">
    <text evidence="2">Belongs to the autoinducer-2 exporter (AI-2E) (TC 2.A.86) family.</text>
</comment>
<comment type="caution">
    <text evidence="7">The sequence shown here is derived from an EMBL/GenBank/DDBJ whole genome shotgun (WGS) entry which is preliminary data.</text>
</comment>
<dbReference type="AlphaFoldDB" id="A0A2T0RPU8"/>
<evidence type="ECO:0000256" key="3">
    <source>
        <dbReference type="ARBA" id="ARBA00022692"/>
    </source>
</evidence>
<comment type="subcellular location">
    <subcellularLocation>
        <location evidence="1">Membrane</location>
        <topology evidence="1">Multi-pass membrane protein</topology>
    </subcellularLocation>
</comment>
<dbReference type="Pfam" id="PF01594">
    <property type="entry name" value="AI-2E_transport"/>
    <property type="match status" value="1"/>
</dbReference>
<feature type="transmembrane region" description="Helical" evidence="6">
    <location>
        <begin position="255"/>
        <end position="279"/>
    </location>
</feature>
<keyword evidence="3 6" id="KW-0812">Transmembrane</keyword>
<evidence type="ECO:0000313" key="8">
    <source>
        <dbReference type="Proteomes" id="UP000239480"/>
    </source>
</evidence>
<dbReference type="GO" id="GO:0055085">
    <property type="term" value="P:transmembrane transport"/>
    <property type="evidence" value="ECO:0007669"/>
    <property type="project" value="TreeGrafter"/>
</dbReference>
<dbReference type="Proteomes" id="UP000239480">
    <property type="component" value="Unassembled WGS sequence"/>
</dbReference>
<evidence type="ECO:0000256" key="1">
    <source>
        <dbReference type="ARBA" id="ARBA00004141"/>
    </source>
</evidence>
<feature type="transmembrane region" description="Helical" evidence="6">
    <location>
        <begin position="7"/>
        <end position="24"/>
    </location>
</feature>
<sequence length="354" mass="37672">MTPLARMACIAQIALAILAMLAVFWASQQILAPVVLALVVGVVFAPLVDLARSAGVPRSLAAFSGLLLVAMLIGLFVLFMDPYVRELVRRAPILWEEAQGAIENLRNLLRGVEEMAETVNEALKDEGDTESAGGDQIIAPDEALPDVATALGYAPALAGQALVFVGTLFFFLLSRDEIYELVERATQTVDSHRLRKAEARVSRYFLTISVINAGLGILVAVTMSALGMPSPVLWGVLAFLFNFAPYLGPAIFASALAVAGILTFDGIAGILPMAAYLALNVTEGQFVTPTLVGHSMTINPLLVFLSLTIWLWLWGPIGGIVAIPLLVWTLSMTGWQLGLPDGPAPRGSETPPPA</sequence>
<evidence type="ECO:0000256" key="6">
    <source>
        <dbReference type="SAM" id="Phobius"/>
    </source>
</evidence>
<feature type="transmembrane region" description="Helical" evidence="6">
    <location>
        <begin position="320"/>
        <end position="338"/>
    </location>
</feature>
<name>A0A2T0RPU8_9RHOB</name>
<feature type="transmembrane region" description="Helical" evidence="6">
    <location>
        <begin position="30"/>
        <end position="48"/>
    </location>
</feature>
<feature type="transmembrane region" description="Helical" evidence="6">
    <location>
        <begin position="232"/>
        <end position="248"/>
    </location>
</feature>
<keyword evidence="8" id="KW-1185">Reference proteome</keyword>
<dbReference type="PANTHER" id="PTHR21716:SF16">
    <property type="entry name" value="BLL1467 PROTEIN"/>
    <property type="match status" value="1"/>
</dbReference>
<dbReference type="PANTHER" id="PTHR21716">
    <property type="entry name" value="TRANSMEMBRANE PROTEIN"/>
    <property type="match status" value="1"/>
</dbReference>
<feature type="transmembrane region" description="Helical" evidence="6">
    <location>
        <begin position="204"/>
        <end position="226"/>
    </location>
</feature>
<organism evidence="7 8">
    <name type="scientific">Aliiruegeria haliotis</name>
    <dbReference type="NCBI Taxonomy" id="1280846"/>
    <lineage>
        <taxon>Bacteria</taxon>
        <taxon>Pseudomonadati</taxon>
        <taxon>Pseudomonadota</taxon>
        <taxon>Alphaproteobacteria</taxon>
        <taxon>Rhodobacterales</taxon>
        <taxon>Roseobacteraceae</taxon>
        <taxon>Aliiruegeria</taxon>
    </lineage>
</organism>
<proteinExistence type="inferred from homology"/>
<feature type="transmembrane region" description="Helical" evidence="6">
    <location>
        <begin position="60"/>
        <end position="80"/>
    </location>
</feature>
<accession>A0A2T0RPU8</accession>
<dbReference type="OrthoDB" id="9799225at2"/>
<reference evidence="7 8" key="1">
    <citation type="submission" date="2018-03" db="EMBL/GenBank/DDBJ databases">
        <title>Genomic Encyclopedia of Archaeal and Bacterial Type Strains, Phase II (KMG-II): from individual species to whole genera.</title>
        <authorList>
            <person name="Goeker M."/>
        </authorList>
    </citation>
    <scope>NUCLEOTIDE SEQUENCE [LARGE SCALE GENOMIC DNA]</scope>
    <source>
        <strain evidence="7 8">DSM 29328</strain>
    </source>
</reference>
<keyword evidence="4 6" id="KW-1133">Transmembrane helix</keyword>